<feature type="compositionally biased region" description="Low complexity" evidence="1">
    <location>
        <begin position="930"/>
        <end position="943"/>
    </location>
</feature>
<gene>
    <name evidence="2" type="ORF">K435DRAFT_796399</name>
</gene>
<dbReference type="OrthoDB" id="2976708at2759"/>
<feature type="region of interest" description="Disordered" evidence="1">
    <location>
        <begin position="819"/>
        <end position="855"/>
    </location>
</feature>
<name>A0A4S8M5T8_DENBC</name>
<proteinExistence type="predicted"/>
<feature type="region of interest" description="Disordered" evidence="1">
    <location>
        <begin position="878"/>
        <end position="951"/>
    </location>
</feature>
<feature type="compositionally biased region" description="Basic and acidic residues" evidence="1">
    <location>
        <begin position="886"/>
        <end position="895"/>
    </location>
</feature>
<reference evidence="2 3" key="1">
    <citation type="journal article" date="2019" name="Nat. Ecol. Evol.">
        <title>Megaphylogeny resolves global patterns of mushroom evolution.</title>
        <authorList>
            <person name="Varga T."/>
            <person name="Krizsan K."/>
            <person name="Foldi C."/>
            <person name="Dima B."/>
            <person name="Sanchez-Garcia M."/>
            <person name="Sanchez-Ramirez S."/>
            <person name="Szollosi G.J."/>
            <person name="Szarkandi J.G."/>
            <person name="Papp V."/>
            <person name="Albert L."/>
            <person name="Andreopoulos W."/>
            <person name="Angelini C."/>
            <person name="Antonin V."/>
            <person name="Barry K.W."/>
            <person name="Bougher N.L."/>
            <person name="Buchanan P."/>
            <person name="Buyck B."/>
            <person name="Bense V."/>
            <person name="Catcheside P."/>
            <person name="Chovatia M."/>
            <person name="Cooper J."/>
            <person name="Damon W."/>
            <person name="Desjardin D."/>
            <person name="Finy P."/>
            <person name="Geml J."/>
            <person name="Haridas S."/>
            <person name="Hughes K."/>
            <person name="Justo A."/>
            <person name="Karasinski D."/>
            <person name="Kautmanova I."/>
            <person name="Kiss B."/>
            <person name="Kocsube S."/>
            <person name="Kotiranta H."/>
            <person name="LaButti K.M."/>
            <person name="Lechner B.E."/>
            <person name="Liimatainen K."/>
            <person name="Lipzen A."/>
            <person name="Lukacs Z."/>
            <person name="Mihaltcheva S."/>
            <person name="Morgado L.N."/>
            <person name="Niskanen T."/>
            <person name="Noordeloos M.E."/>
            <person name="Ohm R.A."/>
            <person name="Ortiz-Santana B."/>
            <person name="Ovrebo C."/>
            <person name="Racz N."/>
            <person name="Riley R."/>
            <person name="Savchenko A."/>
            <person name="Shiryaev A."/>
            <person name="Soop K."/>
            <person name="Spirin V."/>
            <person name="Szebenyi C."/>
            <person name="Tomsovsky M."/>
            <person name="Tulloss R.E."/>
            <person name="Uehling J."/>
            <person name="Grigoriev I.V."/>
            <person name="Vagvolgyi C."/>
            <person name="Papp T."/>
            <person name="Martin F.M."/>
            <person name="Miettinen O."/>
            <person name="Hibbett D.S."/>
            <person name="Nagy L.G."/>
        </authorList>
    </citation>
    <scope>NUCLEOTIDE SEQUENCE [LARGE SCALE GENOMIC DNA]</scope>
    <source>
        <strain evidence="2 3">CBS 962.96</strain>
    </source>
</reference>
<evidence type="ECO:0000313" key="2">
    <source>
        <dbReference type="EMBL" id="THU97604.1"/>
    </source>
</evidence>
<feature type="compositionally biased region" description="Basic residues" evidence="1">
    <location>
        <begin position="834"/>
        <end position="847"/>
    </location>
</feature>
<organism evidence="2 3">
    <name type="scientific">Dendrothele bispora (strain CBS 962.96)</name>
    <dbReference type="NCBI Taxonomy" id="1314807"/>
    <lineage>
        <taxon>Eukaryota</taxon>
        <taxon>Fungi</taxon>
        <taxon>Dikarya</taxon>
        <taxon>Basidiomycota</taxon>
        <taxon>Agaricomycotina</taxon>
        <taxon>Agaricomycetes</taxon>
        <taxon>Agaricomycetidae</taxon>
        <taxon>Agaricales</taxon>
        <taxon>Agaricales incertae sedis</taxon>
        <taxon>Dendrothele</taxon>
    </lineage>
</organism>
<evidence type="ECO:0000313" key="3">
    <source>
        <dbReference type="Proteomes" id="UP000297245"/>
    </source>
</evidence>
<evidence type="ECO:0000256" key="1">
    <source>
        <dbReference type="SAM" id="MobiDB-lite"/>
    </source>
</evidence>
<accession>A0A4S8M5T8</accession>
<keyword evidence="3" id="KW-1185">Reference proteome</keyword>
<sequence length="1033" mass="115698">MFLNNDWINIDALCDFLKDSGHESLISQSQRVRIKSEDLDLDISFGTQMPRTRLLYEGGHETTLILDSDDELDYGSQIGQEQPDGETDVLIVPEPSSSQDGSFDWDPDYHVSQSDLNAGFSRCSSPTAVDSDSEMEIVGMNELECDGVYSESEMEEAACVSDVDASEGTDDQFANIIQDVGSPDFDAEVDSVDDEMEEEWKDSNTVWLEEGIYSEVLEQRSKVNRVTWVDQVERIHGGIPSNFPIPRVPTAYILDLDDPKYLRGGEVVDLDQLIQDESQESWNVTRGTNDSLVKVCIFPGQAEVLCRRSRQSCGGVYICDQTDPKYLGERYELDSEALDELIGSQIRARSQEATTIDKRVLIFFNVINSRHCNAVDNEGAPCTGAPIMKSFREGKLRDGKYHFIACSGWDKEWTKGHRSFSILADVDESALHKLFNAEPLESYPHNADGRLSTMIKRKCSAYRLVYVPVDPSIHQVCILYDPKPHNHPLLPQTQVTYSVAELYRKCVQEAGVVGCTTRTVQIASSTKVTLNGEGISSIHPSLTNQRQQQKIINQEKSKLFPKGLGFDGVWHEYDKDLKRPLSERYIHRITTSDSGGRVIFTFVPGLLSLIHEVTDFQGDGTFKLVAGEFDEYKITIWHEGTSRILITVLQVVTIGRIYFDRKDKITYKCIFDGFQDLTKLLTDRPLAFHALTKGGNLHGMGSDMELSELQAAGESFIRINEPDHSGLHSPTALDIMEHISRISWWDHKLQPFILSGILQCRSKMTATSWAITQSTTNMNEGQHSWTNRFVGTKKSLVEAILATRELDFRTAQEIVNSTRSGVLKNSQNSQYDRTRKKLNRATHKRHRQNETRERNEVVLDLRQKLADCDDVRKQLKEQLRATSGNKSREVRRKSTAESSSSGRVPPVRKSKSVKTREAADPYPVGGLGKSSSVLSSSEMNPSSQSDITANNSARTPYNPLQSDFLTSSHIAAPFPLENSGLLAGHELIPSSSTDFLGASTDVMFGLSSGSQNNFDFTTFFGNLNEFNGDFTSM</sequence>
<dbReference type="EMBL" id="ML179152">
    <property type="protein sequence ID" value="THU97604.1"/>
    <property type="molecule type" value="Genomic_DNA"/>
</dbReference>
<dbReference type="AlphaFoldDB" id="A0A4S8M5T8"/>
<protein>
    <submittedName>
        <fullName evidence="2">Uncharacterized protein</fullName>
    </submittedName>
</protein>
<dbReference type="Proteomes" id="UP000297245">
    <property type="component" value="Unassembled WGS sequence"/>
</dbReference>
<feature type="compositionally biased region" description="Polar residues" evidence="1">
    <location>
        <begin position="819"/>
        <end position="831"/>
    </location>
</feature>